<dbReference type="AlphaFoldDB" id="L1JK39"/>
<dbReference type="PANTHER" id="PTHR12651">
    <property type="entry name" value="26S PROTEASOME NON-ATPASE REGULATORY SUBUNIT 9"/>
    <property type="match status" value="1"/>
</dbReference>
<evidence type="ECO:0000256" key="2">
    <source>
        <dbReference type="ARBA" id="ARBA00023186"/>
    </source>
</evidence>
<comment type="similarity">
    <text evidence="1">Belongs to the proteasome subunit p27 family.</text>
</comment>
<name>L1JK39_GUITC</name>
<dbReference type="InterPro" id="IPR041489">
    <property type="entry name" value="PDZ_6"/>
</dbReference>
<sequence length="211" mass="23446">MDSLNFLEFHVASEITPGPTPKGRTHSQIAQENDQLQKDMIRNGYNNLPLDDTVSMESVNEVCLHPASENDKEEKQEQADRSLRQSSIATAQNNLQTINKILERLRLEDEDIQPFAVVEEVMPSSPAEEGGMMVGDRIIAIGSADASSVKRFGVSLVGDAVERMEGQELTLLISRVNRVTGRELRELPLKIVPRRWGGEGLLGARFVRLTP</sequence>
<dbReference type="Pfam" id="PF17820">
    <property type="entry name" value="PDZ_6"/>
    <property type="match status" value="1"/>
</dbReference>
<dbReference type="InterPro" id="IPR001478">
    <property type="entry name" value="PDZ"/>
</dbReference>
<dbReference type="GeneID" id="17305403"/>
<keyword evidence="2" id="KW-0143">Chaperone</keyword>
<reference evidence="5" key="3">
    <citation type="submission" date="2016-03" db="UniProtKB">
        <authorList>
            <consortium name="EnsemblProtists"/>
        </authorList>
    </citation>
    <scope>IDENTIFICATION</scope>
</reference>
<protein>
    <recommendedName>
        <fullName evidence="3">PDZ domain-containing protein</fullName>
    </recommendedName>
</protein>
<dbReference type="PaxDb" id="55529-EKX48841"/>
<dbReference type="Gene3D" id="2.30.42.10">
    <property type="match status" value="1"/>
</dbReference>
<accession>L1JK39</accession>
<dbReference type="GO" id="GO:0070682">
    <property type="term" value="P:proteasome regulatory particle assembly"/>
    <property type="evidence" value="ECO:0007669"/>
    <property type="project" value="InterPro"/>
</dbReference>
<evidence type="ECO:0000259" key="3">
    <source>
        <dbReference type="SMART" id="SM00228"/>
    </source>
</evidence>
<reference evidence="4 6" key="1">
    <citation type="journal article" date="2012" name="Nature">
        <title>Algal genomes reveal evolutionary mosaicism and the fate of nucleomorphs.</title>
        <authorList>
            <consortium name="DOE Joint Genome Institute"/>
            <person name="Curtis B.A."/>
            <person name="Tanifuji G."/>
            <person name="Burki F."/>
            <person name="Gruber A."/>
            <person name="Irimia M."/>
            <person name="Maruyama S."/>
            <person name="Arias M.C."/>
            <person name="Ball S.G."/>
            <person name="Gile G.H."/>
            <person name="Hirakawa Y."/>
            <person name="Hopkins J.F."/>
            <person name="Kuo A."/>
            <person name="Rensing S.A."/>
            <person name="Schmutz J."/>
            <person name="Symeonidi A."/>
            <person name="Elias M."/>
            <person name="Eveleigh R.J."/>
            <person name="Herman E.K."/>
            <person name="Klute M.J."/>
            <person name="Nakayama T."/>
            <person name="Obornik M."/>
            <person name="Reyes-Prieto A."/>
            <person name="Armbrust E.V."/>
            <person name="Aves S.J."/>
            <person name="Beiko R.G."/>
            <person name="Coutinho P."/>
            <person name="Dacks J.B."/>
            <person name="Durnford D.G."/>
            <person name="Fast N.M."/>
            <person name="Green B.R."/>
            <person name="Grisdale C.J."/>
            <person name="Hempel F."/>
            <person name="Henrissat B."/>
            <person name="Hoppner M.P."/>
            <person name="Ishida K."/>
            <person name="Kim E."/>
            <person name="Koreny L."/>
            <person name="Kroth P.G."/>
            <person name="Liu Y."/>
            <person name="Malik S.B."/>
            <person name="Maier U.G."/>
            <person name="McRose D."/>
            <person name="Mock T."/>
            <person name="Neilson J.A."/>
            <person name="Onodera N.T."/>
            <person name="Poole A.M."/>
            <person name="Pritham E.J."/>
            <person name="Richards T.A."/>
            <person name="Rocap G."/>
            <person name="Roy S.W."/>
            <person name="Sarai C."/>
            <person name="Schaack S."/>
            <person name="Shirato S."/>
            <person name="Slamovits C.H."/>
            <person name="Spencer D.F."/>
            <person name="Suzuki S."/>
            <person name="Worden A.Z."/>
            <person name="Zauner S."/>
            <person name="Barry K."/>
            <person name="Bell C."/>
            <person name="Bharti A.K."/>
            <person name="Crow J.A."/>
            <person name="Grimwood J."/>
            <person name="Kramer R."/>
            <person name="Lindquist E."/>
            <person name="Lucas S."/>
            <person name="Salamov A."/>
            <person name="McFadden G.I."/>
            <person name="Lane C.E."/>
            <person name="Keeling P.J."/>
            <person name="Gray M.W."/>
            <person name="Grigoriev I.V."/>
            <person name="Archibald J.M."/>
        </authorList>
    </citation>
    <scope>NUCLEOTIDE SEQUENCE</scope>
    <source>
        <strain evidence="4 6">CCMP2712</strain>
    </source>
</reference>
<dbReference type="FunFam" id="2.30.42.10:FF:000107">
    <property type="entry name" value="26S proteasome non-ATPase regulatory subunit 9"/>
    <property type="match status" value="1"/>
</dbReference>
<dbReference type="SMART" id="SM00228">
    <property type="entry name" value="PDZ"/>
    <property type="match status" value="1"/>
</dbReference>
<evidence type="ECO:0000313" key="5">
    <source>
        <dbReference type="EnsemblProtists" id="EKX48841"/>
    </source>
</evidence>
<dbReference type="RefSeq" id="XP_005835821.1">
    <property type="nucleotide sequence ID" value="XM_005835764.1"/>
</dbReference>
<dbReference type="STRING" id="905079.L1JK39"/>
<dbReference type="InterPro" id="IPR035269">
    <property type="entry name" value="PSMD9"/>
</dbReference>
<organism evidence="4">
    <name type="scientific">Guillardia theta (strain CCMP2712)</name>
    <name type="common">Cryptophyte</name>
    <dbReference type="NCBI Taxonomy" id="905079"/>
    <lineage>
        <taxon>Eukaryota</taxon>
        <taxon>Cryptophyceae</taxon>
        <taxon>Pyrenomonadales</taxon>
        <taxon>Geminigeraceae</taxon>
        <taxon>Guillardia</taxon>
    </lineage>
</organism>
<dbReference type="SUPFAM" id="SSF50156">
    <property type="entry name" value="PDZ domain-like"/>
    <property type="match status" value="1"/>
</dbReference>
<evidence type="ECO:0000313" key="6">
    <source>
        <dbReference type="Proteomes" id="UP000011087"/>
    </source>
</evidence>
<gene>
    <name evidence="4" type="ORF">GUITHDRAFT_151704</name>
</gene>
<dbReference type="EMBL" id="JH992984">
    <property type="protein sequence ID" value="EKX48841.1"/>
    <property type="molecule type" value="Genomic_DNA"/>
</dbReference>
<feature type="domain" description="PDZ" evidence="3">
    <location>
        <begin position="103"/>
        <end position="177"/>
    </location>
</feature>
<dbReference type="InterPro" id="IPR036034">
    <property type="entry name" value="PDZ_sf"/>
</dbReference>
<dbReference type="OrthoDB" id="72325at2759"/>
<evidence type="ECO:0000313" key="4">
    <source>
        <dbReference type="EMBL" id="EKX48841.1"/>
    </source>
</evidence>
<dbReference type="GO" id="GO:0005634">
    <property type="term" value="C:nucleus"/>
    <property type="evidence" value="ECO:0007669"/>
    <property type="project" value="TreeGrafter"/>
</dbReference>
<dbReference type="PANTHER" id="PTHR12651:SF1">
    <property type="entry name" value="26S PROTEASOME NON-ATPASE REGULATORY SUBUNIT 9"/>
    <property type="match status" value="1"/>
</dbReference>
<dbReference type="EnsemblProtists" id="EKX48841">
    <property type="protein sequence ID" value="EKX48841"/>
    <property type="gene ID" value="GUITHDRAFT_151704"/>
</dbReference>
<dbReference type="GO" id="GO:0005737">
    <property type="term" value="C:cytoplasm"/>
    <property type="evidence" value="ECO:0007669"/>
    <property type="project" value="TreeGrafter"/>
</dbReference>
<proteinExistence type="inferred from homology"/>
<reference evidence="6" key="2">
    <citation type="submission" date="2012-11" db="EMBL/GenBank/DDBJ databases">
        <authorList>
            <person name="Kuo A."/>
            <person name="Curtis B.A."/>
            <person name="Tanifuji G."/>
            <person name="Burki F."/>
            <person name="Gruber A."/>
            <person name="Irimia M."/>
            <person name="Maruyama S."/>
            <person name="Arias M.C."/>
            <person name="Ball S.G."/>
            <person name="Gile G.H."/>
            <person name="Hirakawa Y."/>
            <person name="Hopkins J.F."/>
            <person name="Rensing S.A."/>
            <person name="Schmutz J."/>
            <person name="Symeonidi A."/>
            <person name="Elias M."/>
            <person name="Eveleigh R.J."/>
            <person name="Herman E.K."/>
            <person name="Klute M.J."/>
            <person name="Nakayama T."/>
            <person name="Obornik M."/>
            <person name="Reyes-Prieto A."/>
            <person name="Armbrust E.V."/>
            <person name="Aves S.J."/>
            <person name="Beiko R.G."/>
            <person name="Coutinho P."/>
            <person name="Dacks J.B."/>
            <person name="Durnford D.G."/>
            <person name="Fast N.M."/>
            <person name="Green B.R."/>
            <person name="Grisdale C."/>
            <person name="Hempe F."/>
            <person name="Henrissat B."/>
            <person name="Hoppner M.P."/>
            <person name="Ishida K.-I."/>
            <person name="Kim E."/>
            <person name="Koreny L."/>
            <person name="Kroth P.G."/>
            <person name="Liu Y."/>
            <person name="Malik S.-B."/>
            <person name="Maier U.G."/>
            <person name="McRose D."/>
            <person name="Mock T."/>
            <person name="Neilson J.A."/>
            <person name="Onodera N.T."/>
            <person name="Poole A.M."/>
            <person name="Pritham E.J."/>
            <person name="Richards T.A."/>
            <person name="Rocap G."/>
            <person name="Roy S.W."/>
            <person name="Sarai C."/>
            <person name="Schaack S."/>
            <person name="Shirato S."/>
            <person name="Slamovits C.H."/>
            <person name="Spencer D.F."/>
            <person name="Suzuki S."/>
            <person name="Worden A.Z."/>
            <person name="Zauner S."/>
            <person name="Barry K."/>
            <person name="Bell C."/>
            <person name="Bharti A.K."/>
            <person name="Crow J.A."/>
            <person name="Grimwood J."/>
            <person name="Kramer R."/>
            <person name="Lindquist E."/>
            <person name="Lucas S."/>
            <person name="Salamov A."/>
            <person name="McFadden G.I."/>
            <person name="Lane C.E."/>
            <person name="Keeling P.J."/>
            <person name="Gray M.W."/>
            <person name="Grigoriev I.V."/>
            <person name="Archibald J.M."/>
        </authorList>
    </citation>
    <scope>NUCLEOTIDE SEQUENCE</scope>
    <source>
        <strain evidence="6">CCMP2712</strain>
    </source>
</reference>
<dbReference type="KEGG" id="gtt:GUITHDRAFT_151704"/>
<dbReference type="HOGENOM" id="CLU_1306906_0_0_1"/>
<keyword evidence="6" id="KW-1185">Reference proteome</keyword>
<dbReference type="Proteomes" id="UP000011087">
    <property type="component" value="Unassembled WGS sequence"/>
</dbReference>
<evidence type="ECO:0000256" key="1">
    <source>
        <dbReference type="ARBA" id="ARBA00005256"/>
    </source>
</evidence>